<organism evidence="1">
    <name type="scientific">marine sediment metagenome</name>
    <dbReference type="NCBI Taxonomy" id="412755"/>
    <lineage>
        <taxon>unclassified sequences</taxon>
        <taxon>metagenomes</taxon>
        <taxon>ecological metagenomes</taxon>
    </lineage>
</organism>
<reference evidence="1" key="1">
    <citation type="journal article" date="2014" name="Front. Microbiol.">
        <title>High frequency of phylogenetically diverse reductive dehalogenase-homologous genes in deep subseafloor sedimentary metagenomes.</title>
        <authorList>
            <person name="Kawai M."/>
            <person name="Futagami T."/>
            <person name="Toyoda A."/>
            <person name="Takaki Y."/>
            <person name="Nishi S."/>
            <person name="Hori S."/>
            <person name="Arai W."/>
            <person name="Tsubouchi T."/>
            <person name="Morono Y."/>
            <person name="Uchiyama I."/>
            <person name="Ito T."/>
            <person name="Fujiyama A."/>
            <person name="Inagaki F."/>
            <person name="Takami H."/>
        </authorList>
    </citation>
    <scope>NUCLEOTIDE SEQUENCE</scope>
    <source>
        <strain evidence="1">Expedition CK06-06</strain>
    </source>
</reference>
<gene>
    <name evidence="1" type="ORF">S06H3_38466</name>
</gene>
<comment type="caution">
    <text evidence="1">The sequence shown here is derived from an EMBL/GenBank/DDBJ whole genome shotgun (WGS) entry which is preliminary data.</text>
</comment>
<protein>
    <submittedName>
        <fullName evidence="1">Uncharacterized protein</fullName>
    </submittedName>
</protein>
<dbReference type="EMBL" id="BARV01023448">
    <property type="protein sequence ID" value="GAI36856.1"/>
    <property type="molecule type" value="Genomic_DNA"/>
</dbReference>
<proteinExistence type="predicted"/>
<sequence>MISTGNQIGNTVYSAFIRPYNQTECNGHTSPKGHLQEYDLGWLVKDAPGIAKEWVREHGKDKSFILYFFFHWGNGTKVIHGSIITDDDYNFERAFYSQNSFKSRSIIDEARKYVTNN</sequence>
<evidence type="ECO:0000313" key="1">
    <source>
        <dbReference type="EMBL" id="GAI36856.1"/>
    </source>
</evidence>
<name>X1P340_9ZZZZ</name>
<dbReference type="AlphaFoldDB" id="X1P340"/>
<accession>X1P340</accession>